<dbReference type="CDD" id="cd00051">
    <property type="entry name" value="EFh"/>
    <property type="match status" value="1"/>
</dbReference>
<feature type="domain" description="EF-hand" evidence="1">
    <location>
        <begin position="48"/>
        <end position="83"/>
    </location>
</feature>
<evidence type="ECO:0000259" key="1">
    <source>
        <dbReference type="PROSITE" id="PS50222"/>
    </source>
</evidence>
<dbReference type="RefSeq" id="WP_187815305.1">
    <property type="nucleotide sequence ID" value="NZ_JACTVJ010000010.1"/>
</dbReference>
<evidence type="ECO:0000313" key="3">
    <source>
        <dbReference type="Proteomes" id="UP000642284"/>
    </source>
</evidence>
<feature type="domain" description="EF-hand" evidence="1">
    <location>
        <begin position="1"/>
        <end position="35"/>
    </location>
</feature>
<reference evidence="2 3" key="1">
    <citation type="submission" date="2020-08" db="EMBL/GenBank/DDBJ databases">
        <title>Genemic of Streptomyces polyaspartic.</title>
        <authorList>
            <person name="Liu W."/>
        </authorList>
    </citation>
    <scope>NUCLEOTIDE SEQUENCE [LARGE SCALE GENOMIC DNA]</scope>
    <source>
        <strain evidence="2 3">TRM66268-LWL</strain>
    </source>
</reference>
<dbReference type="InterPro" id="IPR011992">
    <property type="entry name" value="EF-hand-dom_pair"/>
</dbReference>
<dbReference type="Gene3D" id="1.10.238.10">
    <property type="entry name" value="EF-hand"/>
    <property type="match status" value="1"/>
</dbReference>
<accession>A0ABR7SHW8</accession>
<dbReference type="InterPro" id="IPR002048">
    <property type="entry name" value="EF_hand_dom"/>
</dbReference>
<gene>
    <name evidence="2" type="ORF">H9Y04_20035</name>
</gene>
<comment type="caution">
    <text evidence="2">The sequence shown here is derived from an EMBL/GenBank/DDBJ whole genome shotgun (WGS) entry which is preliminary data.</text>
</comment>
<dbReference type="SUPFAM" id="SSF47473">
    <property type="entry name" value="EF-hand"/>
    <property type="match status" value="1"/>
</dbReference>
<organism evidence="2 3">
    <name type="scientific">Streptomyces polyasparticus</name>
    <dbReference type="NCBI Taxonomy" id="2767826"/>
    <lineage>
        <taxon>Bacteria</taxon>
        <taxon>Bacillati</taxon>
        <taxon>Actinomycetota</taxon>
        <taxon>Actinomycetes</taxon>
        <taxon>Kitasatosporales</taxon>
        <taxon>Streptomycetaceae</taxon>
        <taxon>Streptomyces</taxon>
    </lineage>
</organism>
<proteinExistence type="predicted"/>
<dbReference type="EMBL" id="JACTVJ010000010">
    <property type="protein sequence ID" value="MBC9714844.1"/>
    <property type="molecule type" value="Genomic_DNA"/>
</dbReference>
<protein>
    <submittedName>
        <fullName evidence="2">EF-hand domain-containing protein</fullName>
    </submittedName>
</protein>
<dbReference type="InterPro" id="IPR018247">
    <property type="entry name" value="EF_Hand_1_Ca_BS"/>
</dbReference>
<evidence type="ECO:0000313" key="2">
    <source>
        <dbReference type="EMBL" id="MBC9714844.1"/>
    </source>
</evidence>
<dbReference type="PROSITE" id="PS00018">
    <property type="entry name" value="EF_HAND_1"/>
    <property type="match status" value="1"/>
</dbReference>
<dbReference type="SMART" id="SM00054">
    <property type="entry name" value="EFh"/>
    <property type="match status" value="2"/>
</dbReference>
<sequence length="83" mass="9062">MSDKARKLFNALDLNGDGQLTRDEVINALRTKGPTLAAQGDLPFWGVQDAEASSALFDAADKNGDAVLSFEEFAQEVDRKFGW</sequence>
<dbReference type="PROSITE" id="PS50222">
    <property type="entry name" value="EF_HAND_2"/>
    <property type="match status" value="2"/>
</dbReference>
<name>A0ABR7SHW8_9ACTN</name>
<keyword evidence="3" id="KW-1185">Reference proteome</keyword>
<dbReference type="Proteomes" id="UP000642284">
    <property type="component" value="Unassembled WGS sequence"/>
</dbReference>
<dbReference type="Pfam" id="PF13499">
    <property type="entry name" value="EF-hand_7"/>
    <property type="match status" value="1"/>
</dbReference>